<dbReference type="InterPro" id="IPR008503">
    <property type="entry name" value="Asp_endopeptidase"/>
</dbReference>
<proteinExistence type="predicted"/>
<reference evidence="3" key="1">
    <citation type="submission" date="2016-02" db="EMBL/GenBank/DDBJ databases">
        <authorList>
            <person name="Shin S.-K."/>
            <person name="Yi H."/>
            <person name="Kim E."/>
        </authorList>
    </citation>
    <scope>NUCLEOTIDE SEQUENCE [LARGE SCALE GENOMIC DNA]</scope>
    <source>
        <strain evidence="3">LPB0003</strain>
    </source>
</reference>
<dbReference type="SUPFAM" id="SSF50630">
    <property type="entry name" value="Acid proteases"/>
    <property type="match status" value="1"/>
</dbReference>
<dbReference type="STRING" id="1774273.LPB03_04485"/>
<dbReference type="Proteomes" id="UP000092584">
    <property type="component" value="Unassembled WGS sequence"/>
</dbReference>
<organism evidence="2 3">
    <name type="scientific">Polaribacter vadi</name>
    <dbReference type="NCBI Taxonomy" id="1774273"/>
    <lineage>
        <taxon>Bacteria</taxon>
        <taxon>Pseudomonadati</taxon>
        <taxon>Bacteroidota</taxon>
        <taxon>Flavobacteriia</taxon>
        <taxon>Flavobacteriales</taxon>
        <taxon>Flavobacteriaceae</taxon>
    </lineage>
</organism>
<feature type="domain" description="Retropepsin-like aspartic endopeptidase" evidence="1">
    <location>
        <begin position="6"/>
        <end position="137"/>
    </location>
</feature>
<dbReference type="OrthoDB" id="9782977at2"/>
<dbReference type="RefSeq" id="WP_065319074.1">
    <property type="nucleotide sequence ID" value="NZ_CAXBLX010000007.1"/>
</dbReference>
<evidence type="ECO:0000313" key="2">
    <source>
        <dbReference type="EMBL" id="OBY64324.1"/>
    </source>
</evidence>
<evidence type="ECO:0000259" key="1">
    <source>
        <dbReference type="Pfam" id="PF05618"/>
    </source>
</evidence>
<dbReference type="AlphaFoldDB" id="A0A1B8TXP4"/>
<gene>
    <name evidence="2" type="ORF">LPB3_08010</name>
</gene>
<dbReference type="InterPro" id="IPR021109">
    <property type="entry name" value="Peptidase_aspartic_dom_sf"/>
</dbReference>
<dbReference type="PANTHER" id="PTHR38037">
    <property type="entry name" value="ZN_PROTEASE DOMAIN-CONTAINING PROTEIN"/>
    <property type="match status" value="1"/>
</dbReference>
<dbReference type="EMBL" id="LSFM01000022">
    <property type="protein sequence ID" value="OBY64324.1"/>
    <property type="molecule type" value="Genomic_DNA"/>
</dbReference>
<accession>A0A1B8TXP4</accession>
<sequence>MKITIGRIDKADFPKLILEDIDLKIDSGAYTSSIHCSDIEEITIDNESFIKFTLLDPEHPFYNNKEFTSKNYTSKIVKSSNGISEKRFMIQTEITIFNTTFPIYLTLSERKDMKFPILLGRKFLNKKFLIDTSKTNLSYKLKYTNK</sequence>
<dbReference type="Gene3D" id="2.40.70.10">
    <property type="entry name" value="Acid Proteases"/>
    <property type="match status" value="1"/>
</dbReference>
<dbReference type="PANTHER" id="PTHR38037:SF2">
    <property type="entry name" value="ATP-DEPENDENT ZINC PROTEASE DOMAIN-CONTAINING PROTEIN-RELATED"/>
    <property type="match status" value="1"/>
</dbReference>
<evidence type="ECO:0000313" key="3">
    <source>
        <dbReference type="Proteomes" id="UP000092584"/>
    </source>
</evidence>
<keyword evidence="3" id="KW-1185">Reference proteome</keyword>
<dbReference type="KEGG" id="pob:LPB03_04485"/>
<protein>
    <submittedName>
        <fullName evidence="2">Peptidase</fullName>
    </submittedName>
</protein>
<name>A0A1B8TXP4_9FLAO</name>
<comment type="caution">
    <text evidence="2">The sequence shown here is derived from an EMBL/GenBank/DDBJ whole genome shotgun (WGS) entry which is preliminary data.</text>
</comment>
<dbReference type="Pfam" id="PF05618">
    <property type="entry name" value="Zn_protease"/>
    <property type="match status" value="1"/>
</dbReference>